<sequence length="330" mass="35428">MKTSRRILGVLTVTVLMLLNIFWGIVNPSQVHAAGQFVNKVSTDGRAYKLYIPSRHDGQTPLPLVVMLHGCTQNPDDFAAGTGMNILAEQQGFLVAYPEQPIFANMNKCWNWFFPINQSRGMGEPASIAQVVNQIKKEYSVDHNRVYISGLSAGGAMSVIMGATYPDLFAAVGVGAGLEYKAAVTVAGAYAAMYSGGPNPEQQGELAYRAMGTAARPVPTIVFHGTADSTVHPVNADQVITQWAKTNDLASGGGTIDDIPEGSEQGKVPGGRDYTRFFYKDGSGNILMEKYMIKGMGHAWSGGNSAGSYTDPKGPNASRILWKFFAAHPK</sequence>
<evidence type="ECO:0000256" key="1">
    <source>
        <dbReference type="ARBA" id="ARBA00022729"/>
    </source>
</evidence>
<keyword evidence="4" id="KW-1185">Reference proteome</keyword>
<proteinExistence type="predicted"/>
<dbReference type="InterPro" id="IPR029058">
    <property type="entry name" value="AB_hydrolase_fold"/>
</dbReference>
<dbReference type="EMBL" id="BMEX01000017">
    <property type="protein sequence ID" value="GGA54885.1"/>
    <property type="molecule type" value="Genomic_DNA"/>
</dbReference>
<evidence type="ECO:0000313" key="4">
    <source>
        <dbReference type="Proteomes" id="UP000617979"/>
    </source>
</evidence>
<dbReference type="Gene3D" id="3.40.50.1820">
    <property type="entry name" value="alpha/beta hydrolase"/>
    <property type="match status" value="1"/>
</dbReference>
<gene>
    <name evidence="3" type="ORF">GCM10007416_30120</name>
</gene>
<evidence type="ECO:0008006" key="5">
    <source>
        <dbReference type="Google" id="ProtNLM"/>
    </source>
</evidence>
<evidence type="ECO:0000256" key="2">
    <source>
        <dbReference type="ARBA" id="ARBA00022801"/>
    </source>
</evidence>
<keyword evidence="2" id="KW-0378">Hydrolase</keyword>
<dbReference type="Proteomes" id="UP000617979">
    <property type="component" value="Unassembled WGS sequence"/>
</dbReference>
<dbReference type="NCBIfam" id="TIGR01840">
    <property type="entry name" value="esterase_phb"/>
    <property type="match status" value="1"/>
</dbReference>
<comment type="caution">
    <text evidence="3">The sequence shown here is derived from an EMBL/GenBank/DDBJ whole genome shotgun (WGS) entry which is preliminary data.</text>
</comment>
<dbReference type="InterPro" id="IPR010126">
    <property type="entry name" value="Esterase_phb"/>
</dbReference>
<reference evidence="4" key="1">
    <citation type="journal article" date="2019" name="Int. J. Syst. Evol. Microbiol.">
        <title>The Global Catalogue of Microorganisms (GCM) 10K type strain sequencing project: providing services to taxonomists for standard genome sequencing and annotation.</title>
        <authorList>
            <consortium name="The Broad Institute Genomics Platform"/>
            <consortium name="The Broad Institute Genome Sequencing Center for Infectious Disease"/>
            <person name="Wu L."/>
            <person name="Ma J."/>
        </authorList>
    </citation>
    <scope>NUCLEOTIDE SEQUENCE [LARGE SCALE GENOMIC DNA]</scope>
    <source>
        <strain evidence="4">CGMCC 1.12404</strain>
    </source>
</reference>
<keyword evidence="1" id="KW-0732">Signal</keyword>
<dbReference type="PANTHER" id="PTHR43037:SF1">
    <property type="entry name" value="BLL1128 PROTEIN"/>
    <property type="match status" value="1"/>
</dbReference>
<dbReference type="RefSeq" id="WP_229736155.1">
    <property type="nucleotide sequence ID" value="NZ_BMEX01000017.1"/>
</dbReference>
<dbReference type="SUPFAM" id="SSF53474">
    <property type="entry name" value="alpha/beta-Hydrolases"/>
    <property type="match status" value="2"/>
</dbReference>
<dbReference type="InterPro" id="IPR050955">
    <property type="entry name" value="Plant_Biomass_Hydrol_Est"/>
</dbReference>
<organism evidence="3 4">
    <name type="scientific">Kroppenstedtia guangzhouensis</name>
    <dbReference type="NCBI Taxonomy" id="1274356"/>
    <lineage>
        <taxon>Bacteria</taxon>
        <taxon>Bacillati</taxon>
        <taxon>Bacillota</taxon>
        <taxon>Bacilli</taxon>
        <taxon>Bacillales</taxon>
        <taxon>Thermoactinomycetaceae</taxon>
        <taxon>Kroppenstedtia</taxon>
    </lineage>
</organism>
<accession>A0ABQ1H2P8</accession>
<dbReference type="Pfam" id="PF10503">
    <property type="entry name" value="Esterase_PHB"/>
    <property type="match status" value="1"/>
</dbReference>
<dbReference type="PANTHER" id="PTHR43037">
    <property type="entry name" value="UNNAMED PRODUCT-RELATED"/>
    <property type="match status" value="1"/>
</dbReference>
<protein>
    <recommendedName>
        <fullName evidence="5">Esterase, PHB depolymerase family</fullName>
    </recommendedName>
</protein>
<evidence type="ECO:0000313" key="3">
    <source>
        <dbReference type="EMBL" id="GGA54885.1"/>
    </source>
</evidence>
<name>A0ABQ1H2P8_9BACL</name>